<dbReference type="InterPro" id="IPR006315">
    <property type="entry name" value="OM_autotransptr_brl_dom"/>
</dbReference>
<name>A0ABM5PUP9_9GAMM</name>
<dbReference type="InterPro" id="IPR005546">
    <property type="entry name" value="Autotransporte_beta"/>
</dbReference>
<dbReference type="PANTHER" id="PTHR12338:SF5">
    <property type="entry name" value="ANTIGEN 43-RELATED"/>
    <property type="match status" value="1"/>
</dbReference>
<dbReference type="PANTHER" id="PTHR12338">
    <property type="entry name" value="AUTOTRANSPORTER"/>
    <property type="match status" value="1"/>
</dbReference>
<keyword evidence="4" id="KW-1185">Reference proteome</keyword>
<feature type="region of interest" description="Disordered" evidence="1">
    <location>
        <begin position="1"/>
        <end position="22"/>
    </location>
</feature>
<proteinExistence type="predicted"/>
<dbReference type="SUPFAM" id="SSF103515">
    <property type="entry name" value="Autotransporter"/>
    <property type="match status" value="1"/>
</dbReference>
<dbReference type="Gene3D" id="2.40.128.130">
    <property type="entry name" value="Autotransporter beta-domain"/>
    <property type="match status" value="1"/>
</dbReference>
<feature type="compositionally biased region" description="Basic and acidic residues" evidence="1">
    <location>
        <begin position="1"/>
        <end position="10"/>
    </location>
</feature>
<dbReference type="InterPro" id="IPR050909">
    <property type="entry name" value="Bact_Autotransporter_VF"/>
</dbReference>
<dbReference type="InterPro" id="IPR036709">
    <property type="entry name" value="Autotransporte_beta_dom_sf"/>
</dbReference>
<accession>A0ABM5PUP9</accession>
<dbReference type="Pfam" id="PF03797">
    <property type="entry name" value="Autotransporter"/>
    <property type="match status" value="1"/>
</dbReference>
<dbReference type="PROSITE" id="PS51208">
    <property type="entry name" value="AUTOTRANSPORTER"/>
    <property type="match status" value="1"/>
</dbReference>
<evidence type="ECO:0000259" key="2">
    <source>
        <dbReference type="PROSITE" id="PS51208"/>
    </source>
</evidence>
<organism evidence="3 4">
    <name type="scientific">Yersinia similis</name>
    <dbReference type="NCBI Taxonomy" id="367190"/>
    <lineage>
        <taxon>Bacteria</taxon>
        <taxon>Pseudomonadati</taxon>
        <taxon>Pseudomonadota</taxon>
        <taxon>Gammaproteobacteria</taxon>
        <taxon>Enterobacterales</taxon>
        <taxon>Yersiniaceae</taxon>
        <taxon>Yersinia</taxon>
    </lineage>
</organism>
<dbReference type="EMBL" id="CP007230">
    <property type="protein sequence ID" value="AHK18538.1"/>
    <property type="molecule type" value="Genomic_DNA"/>
</dbReference>
<sequence length="122" mass="12864">MGVKADDHTETNGTVISGDGNGNIQTRLGAKAFINPSDKAKASGPAFKPFVEANWIHNTKDFGTTLDGVTVKQAGTANIAELKLGVDGQINNQLNLWGNIGQQVGNKGYSETSVVLGVKYNF</sequence>
<evidence type="ECO:0000313" key="4">
    <source>
        <dbReference type="Proteomes" id="UP000019439"/>
    </source>
</evidence>
<gene>
    <name evidence="3" type="ORF">BF17_03670</name>
</gene>
<feature type="domain" description="Autotransporter" evidence="2">
    <location>
        <begin position="1"/>
        <end position="122"/>
    </location>
</feature>
<dbReference type="Proteomes" id="UP000019439">
    <property type="component" value="Chromosome"/>
</dbReference>
<dbReference type="NCBIfam" id="TIGR01414">
    <property type="entry name" value="autotrans_barl"/>
    <property type="match status" value="1"/>
</dbReference>
<evidence type="ECO:0000256" key="1">
    <source>
        <dbReference type="SAM" id="MobiDB-lite"/>
    </source>
</evidence>
<evidence type="ECO:0000313" key="3">
    <source>
        <dbReference type="EMBL" id="AHK18538.1"/>
    </source>
</evidence>
<reference evidence="3 4" key="1">
    <citation type="journal article" date="2014" name="Genome Announc.">
        <title>Genome Sequence of Yersinia similis Y228T, a Member of the Yersinia pseudotuberculosis Complex.</title>
        <authorList>
            <person name="Sprague L.D."/>
            <person name="Neubauer H."/>
        </authorList>
    </citation>
    <scope>NUCLEOTIDE SEQUENCE [LARGE SCALE GENOMIC DNA]</scope>
    <source>
        <strain evidence="3 4">228</strain>
    </source>
</reference>
<protein>
    <submittedName>
        <fullName evidence="3">Type V secretion protein A</fullName>
    </submittedName>
</protein>